<protein>
    <recommendedName>
        <fullName evidence="7">C2H2-type domain-containing protein</fullName>
    </recommendedName>
</protein>
<feature type="compositionally biased region" description="Polar residues" evidence="6">
    <location>
        <begin position="85"/>
        <end position="98"/>
    </location>
</feature>
<dbReference type="SUPFAM" id="SSF57667">
    <property type="entry name" value="beta-beta-alpha zinc fingers"/>
    <property type="match status" value="1"/>
</dbReference>
<name>A0ABR3CI27_9PEZI</name>
<feature type="domain" description="C2H2-type" evidence="7">
    <location>
        <begin position="174"/>
        <end position="201"/>
    </location>
</feature>
<dbReference type="RefSeq" id="XP_066633316.1">
    <property type="nucleotide sequence ID" value="XM_066775435.1"/>
</dbReference>
<dbReference type="SMART" id="SM00355">
    <property type="entry name" value="ZnF_C2H2"/>
    <property type="match status" value="2"/>
</dbReference>
<dbReference type="InterPro" id="IPR013087">
    <property type="entry name" value="Znf_C2H2_type"/>
</dbReference>
<reference evidence="8 9" key="1">
    <citation type="submission" date="2024-02" db="EMBL/GenBank/DDBJ databases">
        <title>De novo assembly and annotation of 12 fungi associated with fruit tree decline syndrome in Ontario, Canada.</title>
        <authorList>
            <person name="Sulman M."/>
            <person name="Ellouze W."/>
            <person name="Ilyukhin E."/>
        </authorList>
    </citation>
    <scope>NUCLEOTIDE SEQUENCE [LARGE SCALE GENOMIC DNA]</scope>
    <source>
        <strain evidence="8 9">FDS-637</strain>
    </source>
</reference>
<dbReference type="InterPro" id="IPR050331">
    <property type="entry name" value="Zinc_finger"/>
</dbReference>
<dbReference type="EMBL" id="JAJVCZ030000004">
    <property type="protein sequence ID" value="KAL0260287.1"/>
    <property type="molecule type" value="Genomic_DNA"/>
</dbReference>
<organism evidence="8 9">
    <name type="scientific">Diplodia seriata</name>
    <dbReference type="NCBI Taxonomy" id="420778"/>
    <lineage>
        <taxon>Eukaryota</taxon>
        <taxon>Fungi</taxon>
        <taxon>Dikarya</taxon>
        <taxon>Ascomycota</taxon>
        <taxon>Pezizomycotina</taxon>
        <taxon>Dothideomycetes</taxon>
        <taxon>Dothideomycetes incertae sedis</taxon>
        <taxon>Botryosphaeriales</taxon>
        <taxon>Botryosphaeriaceae</taxon>
        <taxon>Diplodia</taxon>
    </lineage>
</organism>
<evidence type="ECO:0000313" key="8">
    <source>
        <dbReference type="EMBL" id="KAL0260287.1"/>
    </source>
</evidence>
<feature type="domain" description="C2H2-type" evidence="7">
    <location>
        <begin position="202"/>
        <end position="220"/>
    </location>
</feature>
<keyword evidence="2" id="KW-0677">Repeat</keyword>
<gene>
    <name evidence="8" type="ORF">SLS55_003973</name>
</gene>
<keyword evidence="4" id="KW-0862">Zinc</keyword>
<comment type="caution">
    <text evidence="8">The sequence shown here is derived from an EMBL/GenBank/DDBJ whole genome shotgun (WGS) entry which is preliminary data.</text>
</comment>
<dbReference type="PROSITE" id="PS50157">
    <property type="entry name" value="ZINC_FINGER_C2H2_2"/>
    <property type="match status" value="2"/>
</dbReference>
<dbReference type="PANTHER" id="PTHR16515">
    <property type="entry name" value="PR DOMAIN ZINC FINGER PROTEIN"/>
    <property type="match status" value="1"/>
</dbReference>
<dbReference type="PROSITE" id="PS00028">
    <property type="entry name" value="ZINC_FINGER_C2H2_1"/>
    <property type="match status" value="1"/>
</dbReference>
<feature type="compositionally biased region" description="Polar residues" evidence="6">
    <location>
        <begin position="1"/>
        <end position="66"/>
    </location>
</feature>
<evidence type="ECO:0000259" key="7">
    <source>
        <dbReference type="PROSITE" id="PS50157"/>
    </source>
</evidence>
<keyword evidence="1" id="KW-0479">Metal-binding</keyword>
<evidence type="ECO:0000256" key="5">
    <source>
        <dbReference type="PROSITE-ProRule" id="PRU00042"/>
    </source>
</evidence>
<evidence type="ECO:0000256" key="4">
    <source>
        <dbReference type="ARBA" id="ARBA00022833"/>
    </source>
</evidence>
<evidence type="ECO:0000313" key="9">
    <source>
        <dbReference type="Proteomes" id="UP001430584"/>
    </source>
</evidence>
<dbReference type="GeneID" id="92008058"/>
<accession>A0ABR3CI27</accession>
<dbReference type="Pfam" id="PF00096">
    <property type="entry name" value="zf-C2H2"/>
    <property type="match status" value="2"/>
</dbReference>
<dbReference type="Proteomes" id="UP001430584">
    <property type="component" value="Unassembled WGS sequence"/>
</dbReference>
<evidence type="ECO:0000256" key="6">
    <source>
        <dbReference type="SAM" id="MobiDB-lite"/>
    </source>
</evidence>
<dbReference type="PANTHER" id="PTHR16515:SF58">
    <property type="entry name" value="ZINC FINGER PROTEIN 22"/>
    <property type="match status" value="1"/>
</dbReference>
<feature type="region of interest" description="Disordered" evidence="6">
    <location>
        <begin position="232"/>
        <end position="262"/>
    </location>
</feature>
<evidence type="ECO:0000256" key="2">
    <source>
        <dbReference type="ARBA" id="ARBA00022737"/>
    </source>
</evidence>
<dbReference type="Gene3D" id="3.30.160.60">
    <property type="entry name" value="Classic Zinc Finger"/>
    <property type="match status" value="2"/>
</dbReference>
<keyword evidence="3 5" id="KW-0863">Zinc-finger</keyword>
<feature type="compositionally biased region" description="Basic and acidic residues" evidence="6">
    <location>
        <begin position="252"/>
        <end position="262"/>
    </location>
</feature>
<sequence length="262" mass="27954">MSGPQSAMSSMMNSQHPVSSSAPHQSPIHSQDSYSSRLPPTPTYHYNSQHSTTPQQSNFPYSTGPSPTQPSPLSAGAGMHRMSPAHSSAQVPSMQSGPAHSPLPYQRPYQSYPLPGPVLSNVNNPNGQLALVGGMHHGGMMPGFPNSGHAASMGHIYGQAHPGAHQAPPNDRPFKCDQCPQSFNRNHDLKRHKRIHLAVKPFPCGHCDKSFSRKDALKRHILVKGCGKAAAAAEADKHDGSVSPKGSMISESSEHKPVLSGH</sequence>
<feature type="region of interest" description="Disordered" evidence="6">
    <location>
        <begin position="1"/>
        <end position="109"/>
    </location>
</feature>
<dbReference type="InterPro" id="IPR036236">
    <property type="entry name" value="Znf_C2H2_sf"/>
</dbReference>
<evidence type="ECO:0000256" key="3">
    <source>
        <dbReference type="ARBA" id="ARBA00022771"/>
    </source>
</evidence>
<proteinExistence type="predicted"/>
<keyword evidence="9" id="KW-1185">Reference proteome</keyword>
<evidence type="ECO:0000256" key="1">
    <source>
        <dbReference type="ARBA" id="ARBA00022723"/>
    </source>
</evidence>